<proteinExistence type="predicted"/>
<gene>
    <name evidence="1" type="ORF">CS063_08680</name>
</gene>
<organism evidence="1 2">
    <name type="scientific">Sporanaerobium hydrogeniformans</name>
    <dbReference type="NCBI Taxonomy" id="3072179"/>
    <lineage>
        <taxon>Bacteria</taxon>
        <taxon>Bacillati</taxon>
        <taxon>Bacillota</taxon>
        <taxon>Clostridia</taxon>
        <taxon>Lachnospirales</taxon>
        <taxon>Lachnospiraceae</taxon>
        <taxon>Sporanaerobium</taxon>
    </lineage>
</organism>
<sequence length="432" mass="48867">MKYWQEEETYSLEQKRAVQTERLIKTVNRVYENVPFYHEKMKELGIEPGDIKSIDDLSKLPFTNKQDLRDHYPYGLFAVPMEEVVRIHASSGTTGQPTVVGYTKNDIEMWQNMMARCYTAYGLTKKDIIQVAYGYGLFTGGLGAHYGSEYLGATTVPISGGNTKKQIQLLQEFGSTAIACTPSYALYIGESMKNMGIDPRSTNLRVGIFGAEPWTDEMRETIESTFGIEAMNIYGLSEIMGPGVAFDCQHKHGLHINDDHFVPEIINPDTTELMPNGEEGELVFTCITKEALPLLRYRTHDVTKLYTKPCACGRTLTRMGRITGRSDDMLIIRGVNVFPSQIESIILKVAEAAPHYVLIVDRINNLDTLEVWVEAKEGLFTDAIKSLERVEKHITNELFSLLGLHVRVRLVEPRTIERSEGKAKRIIDKRQK</sequence>
<keyword evidence="1" id="KW-0436">Ligase</keyword>
<name>A0AC61DC92_9FIRM</name>
<dbReference type="EMBL" id="PEDL01000007">
    <property type="protein sequence ID" value="PHV70831.1"/>
    <property type="molecule type" value="Genomic_DNA"/>
</dbReference>
<evidence type="ECO:0000313" key="1">
    <source>
        <dbReference type="EMBL" id="PHV70831.1"/>
    </source>
</evidence>
<reference evidence="1" key="1">
    <citation type="submission" date="2017-10" db="EMBL/GenBank/DDBJ databases">
        <title>Genome sequence of cellulolytic Lachnospiraceae bacterium XHS1971 isolated from hotspring sediment.</title>
        <authorList>
            <person name="Vasudevan G."/>
            <person name="Joshi A.J."/>
            <person name="Hivarkar S."/>
            <person name="Lanjekar V.B."/>
            <person name="Dhakephalkar P.K."/>
            <person name="Dagar S."/>
        </authorList>
    </citation>
    <scope>NUCLEOTIDE SEQUENCE</scope>
    <source>
        <strain evidence="1">XHS1971</strain>
    </source>
</reference>
<comment type="caution">
    <text evidence="1">The sequence shown here is derived from an EMBL/GenBank/DDBJ whole genome shotgun (WGS) entry which is preliminary data.</text>
</comment>
<keyword evidence="2" id="KW-1185">Reference proteome</keyword>
<accession>A0AC61DC92</accession>
<dbReference type="Proteomes" id="UP000224460">
    <property type="component" value="Unassembled WGS sequence"/>
</dbReference>
<protein>
    <submittedName>
        <fullName evidence="1">Phenylacetate--CoA ligase</fullName>
    </submittedName>
</protein>
<evidence type="ECO:0000313" key="2">
    <source>
        <dbReference type="Proteomes" id="UP000224460"/>
    </source>
</evidence>